<evidence type="ECO:0000256" key="1">
    <source>
        <dbReference type="SAM" id="MobiDB-lite"/>
    </source>
</evidence>
<dbReference type="AlphaFoldDB" id="A0A8T3DL99"/>
<dbReference type="Pfam" id="PF13895">
    <property type="entry name" value="Ig_2"/>
    <property type="match status" value="1"/>
</dbReference>
<organism evidence="4 5">
    <name type="scientific">Albula goreensis</name>
    <dbReference type="NCBI Taxonomy" id="1534307"/>
    <lineage>
        <taxon>Eukaryota</taxon>
        <taxon>Metazoa</taxon>
        <taxon>Chordata</taxon>
        <taxon>Craniata</taxon>
        <taxon>Vertebrata</taxon>
        <taxon>Euteleostomi</taxon>
        <taxon>Actinopterygii</taxon>
        <taxon>Neopterygii</taxon>
        <taxon>Teleostei</taxon>
        <taxon>Albuliformes</taxon>
        <taxon>Albulidae</taxon>
        <taxon>Albula</taxon>
    </lineage>
</organism>
<comment type="caution">
    <text evidence="4">The sequence shown here is derived from an EMBL/GenBank/DDBJ whole genome shotgun (WGS) entry which is preliminary data.</text>
</comment>
<protein>
    <recommendedName>
        <fullName evidence="3">Ig-like domain-containing protein</fullName>
    </recommendedName>
</protein>
<dbReference type="PROSITE" id="PS50835">
    <property type="entry name" value="IG_LIKE"/>
    <property type="match status" value="2"/>
</dbReference>
<dbReference type="Gene3D" id="2.60.40.10">
    <property type="entry name" value="Immunoglobulins"/>
    <property type="match status" value="2"/>
</dbReference>
<evidence type="ECO:0000313" key="4">
    <source>
        <dbReference type="EMBL" id="KAI1895065.1"/>
    </source>
</evidence>
<feature type="domain" description="Ig-like" evidence="3">
    <location>
        <begin position="74"/>
        <end position="161"/>
    </location>
</feature>
<reference evidence="4" key="1">
    <citation type="submission" date="2021-01" db="EMBL/GenBank/DDBJ databases">
        <authorList>
            <person name="Zahm M."/>
            <person name="Roques C."/>
            <person name="Cabau C."/>
            <person name="Klopp C."/>
            <person name="Donnadieu C."/>
            <person name="Jouanno E."/>
            <person name="Lampietro C."/>
            <person name="Louis A."/>
            <person name="Herpin A."/>
            <person name="Echchiki A."/>
            <person name="Berthelot C."/>
            <person name="Parey E."/>
            <person name="Roest-Crollius H."/>
            <person name="Braasch I."/>
            <person name="Postlethwait J."/>
            <person name="Bobe J."/>
            <person name="Montfort J."/>
            <person name="Bouchez O."/>
            <person name="Begum T."/>
            <person name="Mejri S."/>
            <person name="Adams A."/>
            <person name="Chen W.-J."/>
            <person name="Guiguen Y."/>
        </authorList>
    </citation>
    <scope>NUCLEOTIDE SEQUENCE</scope>
    <source>
        <tissue evidence="4">Blood</tissue>
    </source>
</reference>
<feature type="domain" description="Ig-like" evidence="3">
    <location>
        <begin position="173"/>
        <end position="252"/>
    </location>
</feature>
<dbReference type="Proteomes" id="UP000829720">
    <property type="component" value="Unassembled WGS sequence"/>
</dbReference>
<feature type="region of interest" description="Disordered" evidence="1">
    <location>
        <begin position="1"/>
        <end position="27"/>
    </location>
</feature>
<keyword evidence="5" id="KW-1185">Reference proteome</keyword>
<evidence type="ECO:0000313" key="5">
    <source>
        <dbReference type="Proteomes" id="UP000829720"/>
    </source>
</evidence>
<dbReference type="InterPro" id="IPR007110">
    <property type="entry name" value="Ig-like_dom"/>
</dbReference>
<dbReference type="PANTHER" id="PTHR46013:SF7">
    <property type="entry name" value="IG-LIKE DOMAIN-CONTAINING PROTEIN"/>
    <property type="match status" value="1"/>
</dbReference>
<name>A0A8T3DL99_9TELE</name>
<evidence type="ECO:0000256" key="2">
    <source>
        <dbReference type="SAM" id="Phobius"/>
    </source>
</evidence>
<dbReference type="OrthoDB" id="8959865at2759"/>
<dbReference type="EMBL" id="JAERUA010000009">
    <property type="protein sequence ID" value="KAI1895065.1"/>
    <property type="molecule type" value="Genomic_DNA"/>
</dbReference>
<accession>A0A8T3DL99</accession>
<dbReference type="InterPro" id="IPR003599">
    <property type="entry name" value="Ig_sub"/>
</dbReference>
<sequence length="358" mass="38870">MNPKSVLIQDSKRGGSAAPPGTGAFRMPPAHLEGPTMLLLLLAVTLAHSSWATALTTEMPTTMTEGALVTIPPPPLEVTVEFLQGNPVILAGCALSIKCSVLNRESLSFSWYYKSQTSNVTRKIGSNYLFTKFNITVEDSGQYTCMVTDGYRKGDSSVEVTVLERLLSLWVVPSPKSGVVFEGHGLLTLTCFAKSAPPNTSWIWYRMEEGKASRTAVGFQQVLTLSRAAESGDYKCHANSNRMGKQIQYSLSRSVYIISLPVGLPVGIAALVLALLCLLLLFAFPLLAVFFWRKQRKPENAALKHLSNVSSAKGPGVEMQGGSQPIDDDVYMNYDSSSSAYTDLNKDGMTDNAYDCLS</sequence>
<evidence type="ECO:0000259" key="3">
    <source>
        <dbReference type="PROSITE" id="PS50835"/>
    </source>
</evidence>
<keyword evidence="2" id="KW-0472">Membrane</keyword>
<dbReference type="InterPro" id="IPR013783">
    <property type="entry name" value="Ig-like_fold"/>
</dbReference>
<dbReference type="InterPro" id="IPR036179">
    <property type="entry name" value="Ig-like_dom_sf"/>
</dbReference>
<dbReference type="SUPFAM" id="SSF48726">
    <property type="entry name" value="Immunoglobulin"/>
    <property type="match status" value="2"/>
</dbReference>
<keyword evidence="2" id="KW-0812">Transmembrane</keyword>
<dbReference type="SMART" id="SM00409">
    <property type="entry name" value="IG"/>
    <property type="match status" value="2"/>
</dbReference>
<feature type="transmembrane region" description="Helical" evidence="2">
    <location>
        <begin position="262"/>
        <end position="292"/>
    </location>
</feature>
<proteinExistence type="predicted"/>
<keyword evidence="2" id="KW-1133">Transmembrane helix</keyword>
<gene>
    <name evidence="4" type="ORF">AGOR_G00102440</name>
</gene>
<dbReference type="PANTHER" id="PTHR46013">
    <property type="entry name" value="VASCULAR CELL ADHESION MOLECULE 1"/>
    <property type="match status" value="1"/>
</dbReference>